<dbReference type="FunFam" id="3.20.20.80:FF:000006">
    <property type="entry name" value="Beta-galactosidase"/>
    <property type="match status" value="1"/>
</dbReference>
<dbReference type="EMBL" id="JBFOLK010000007">
    <property type="protein sequence ID" value="KAL2497700.1"/>
    <property type="molecule type" value="Genomic_DNA"/>
</dbReference>
<reference evidence="10" key="1">
    <citation type="submission" date="2024-07" db="EMBL/GenBank/DDBJ databases">
        <title>Two chromosome-level genome assemblies of Korean endemic species Abeliophyllum distichum and Forsythia ovata (Oleaceae).</title>
        <authorList>
            <person name="Jang H."/>
        </authorList>
    </citation>
    <scope>NUCLEOTIDE SEQUENCE [LARGE SCALE GENOMIC DNA]</scope>
</reference>
<dbReference type="InterPro" id="IPR017853">
    <property type="entry name" value="GH"/>
</dbReference>
<feature type="domain" description="Glycoside hydrolase 35 catalytic" evidence="8">
    <location>
        <begin position="35"/>
        <end position="274"/>
    </location>
</feature>
<evidence type="ECO:0000259" key="8">
    <source>
        <dbReference type="Pfam" id="PF01301"/>
    </source>
</evidence>
<evidence type="ECO:0000256" key="2">
    <source>
        <dbReference type="ARBA" id="ARBA00009809"/>
    </source>
</evidence>
<name>A0ABD1SAU0_9LAMI</name>
<evidence type="ECO:0000313" key="9">
    <source>
        <dbReference type="EMBL" id="KAL2497700.1"/>
    </source>
</evidence>
<keyword evidence="10" id="KW-1185">Reference proteome</keyword>
<dbReference type="PROSITE" id="PS01182">
    <property type="entry name" value="GLYCOSYL_HYDROL_F35"/>
    <property type="match status" value="1"/>
</dbReference>
<evidence type="ECO:0000256" key="5">
    <source>
        <dbReference type="ARBA" id="ARBA00022801"/>
    </source>
</evidence>
<protein>
    <recommendedName>
        <fullName evidence="3">beta-galactosidase</fullName>
        <ecNumber evidence="3">3.2.1.23</ecNumber>
    </recommendedName>
</protein>
<dbReference type="InterPro" id="IPR001944">
    <property type="entry name" value="Glycoside_Hdrlase_35"/>
</dbReference>
<accession>A0ABD1SAU0</accession>
<dbReference type="InterPro" id="IPR031330">
    <property type="entry name" value="Gly_Hdrlase_35_cat"/>
</dbReference>
<dbReference type="PRINTS" id="PR00742">
    <property type="entry name" value="GLHYDRLASE35"/>
</dbReference>
<sequence length="279" mass="31418">MEMNSVSKWVLFICLAAFVGCGLVQCSVTYDRKAVVINGQRRILISGSIHYPRSTPEMWEDLINKAKEGGVDVIETYVFWNVHEPSPGNYNFEGKYDIVRFIKTIQKAGLYAHLRIGPYVCAEWNFGGFPVWLKYVPGISFRTDNEPFKMAMKGFAKKIVSLMKSESLFESQGGPIILSQIENEYGPQAKVLGAPGHQYMTWAANMAVGLDTGVPWVMCKEEDAPDPVINTCNGFYCDAFSPNRPYKPTIWTEAWSGWFTEFGGPIHQRPVQDFSFCCG</sequence>
<dbReference type="EC" id="3.2.1.23" evidence="3"/>
<evidence type="ECO:0000256" key="3">
    <source>
        <dbReference type="ARBA" id="ARBA00012756"/>
    </source>
</evidence>
<proteinExistence type="inferred from homology"/>
<comment type="similarity">
    <text evidence="2">Belongs to the glycosyl hydrolase 35 family.</text>
</comment>
<dbReference type="Pfam" id="PF01301">
    <property type="entry name" value="Glyco_hydro_35"/>
    <property type="match status" value="1"/>
</dbReference>
<evidence type="ECO:0000313" key="10">
    <source>
        <dbReference type="Proteomes" id="UP001604336"/>
    </source>
</evidence>
<feature type="signal peptide" evidence="7">
    <location>
        <begin position="1"/>
        <end position="26"/>
    </location>
</feature>
<keyword evidence="6" id="KW-0326">Glycosidase</keyword>
<evidence type="ECO:0000256" key="1">
    <source>
        <dbReference type="ARBA" id="ARBA00001412"/>
    </source>
</evidence>
<organism evidence="9 10">
    <name type="scientific">Abeliophyllum distichum</name>
    <dbReference type="NCBI Taxonomy" id="126358"/>
    <lineage>
        <taxon>Eukaryota</taxon>
        <taxon>Viridiplantae</taxon>
        <taxon>Streptophyta</taxon>
        <taxon>Embryophyta</taxon>
        <taxon>Tracheophyta</taxon>
        <taxon>Spermatophyta</taxon>
        <taxon>Magnoliopsida</taxon>
        <taxon>eudicotyledons</taxon>
        <taxon>Gunneridae</taxon>
        <taxon>Pentapetalae</taxon>
        <taxon>asterids</taxon>
        <taxon>lamiids</taxon>
        <taxon>Lamiales</taxon>
        <taxon>Oleaceae</taxon>
        <taxon>Forsythieae</taxon>
        <taxon>Abeliophyllum</taxon>
    </lineage>
</organism>
<evidence type="ECO:0000256" key="7">
    <source>
        <dbReference type="SAM" id="SignalP"/>
    </source>
</evidence>
<gene>
    <name evidence="9" type="ORF">Adt_23250</name>
</gene>
<dbReference type="PANTHER" id="PTHR23421">
    <property type="entry name" value="BETA-GALACTOSIDASE RELATED"/>
    <property type="match status" value="1"/>
</dbReference>
<evidence type="ECO:0000256" key="6">
    <source>
        <dbReference type="ARBA" id="ARBA00023295"/>
    </source>
</evidence>
<comment type="caution">
    <text evidence="9">The sequence shown here is derived from an EMBL/GenBank/DDBJ whole genome shotgun (WGS) entry which is preliminary data.</text>
</comment>
<feature type="chain" id="PRO_5044789815" description="beta-galactosidase" evidence="7">
    <location>
        <begin position="27"/>
        <end position="279"/>
    </location>
</feature>
<comment type="catalytic activity">
    <reaction evidence="1">
        <text>Hydrolysis of terminal non-reducing beta-D-galactose residues in beta-D-galactosides.</text>
        <dbReference type="EC" id="3.2.1.23"/>
    </reaction>
</comment>
<evidence type="ECO:0000256" key="4">
    <source>
        <dbReference type="ARBA" id="ARBA00022729"/>
    </source>
</evidence>
<dbReference type="Proteomes" id="UP001604336">
    <property type="component" value="Unassembled WGS sequence"/>
</dbReference>
<dbReference type="AlphaFoldDB" id="A0ABD1SAU0"/>
<dbReference type="GO" id="GO:0004565">
    <property type="term" value="F:beta-galactosidase activity"/>
    <property type="evidence" value="ECO:0007669"/>
    <property type="project" value="UniProtKB-EC"/>
</dbReference>
<dbReference type="InterPro" id="IPR019801">
    <property type="entry name" value="Glyco_hydro_35_CS"/>
</dbReference>
<keyword evidence="4 7" id="KW-0732">Signal</keyword>
<keyword evidence="5" id="KW-0378">Hydrolase</keyword>
<dbReference type="SUPFAM" id="SSF51445">
    <property type="entry name" value="(Trans)glycosidases"/>
    <property type="match status" value="1"/>
</dbReference>
<dbReference type="Gene3D" id="3.20.20.80">
    <property type="entry name" value="Glycosidases"/>
    <property type="match status" value="1"/>
</dbReference>